<dbReference type="OMA" id="DVVYSIH"/>
<gene>
    <name evidence="1" type="ORF">FVE85_2705</name>
</gene>
<keyword evidence="1" id="KW-0489">Methyltransferase</keyword>
<reference evidence="2" key="1">
    <citation type="journal article" date="2019" name="Nat. Commun.">
        <title>Expansion of phycobilisome linker gene families in mesophilic red algae.</title>
        <authorList>
            <person name="Lee J."/>
            <person name="Kim D."/>
            <person name="Bhattacharya D."/>
            <person name="Yoon H.S."/>
        </authorList>
    </citation>
    <scope>NUCLEOTIDE SEQUENCE [LARGE SCALE GENOMIC DNA]</scope>
    <source>
        <strain evidence="2">CCMP 1328</strain>
    </source>
</reference>
<keyword evidence="2" id="KW-1185">Reference proteome</keyword>
<dbReference type="InterPro" id="IPR029063">
    <property type="entry name" value="SAM-dependent_MTases_sf"/>
</dbReference>
<dbReference type="Pfam" id="PF06325">
    <property type="entry name" value="PrmA"/>
    <property type="match status" value="1"/>
</dbReference>
<dbReference type="Proteomes" id="UP000324585">
    <property type="component" value="Unassembled WGS sequence"/>
</dbReference>
<dbReference type="Gene3D" id="3.40.50.150">
    <property type="entry name" value="Vaccinia Virus protein VP39"/>
    <property type="match status" value="1"/>
</dbReference>
<dbReference type="CDD" id="cd02440">
    <property type="entry name" value="AdoMet_MTases"/>
    <property type="match status" value="1"/>
</dbReference>
<protein>
    <submittedName>
        <fullName evidence="1">Methyltransferase-like protein 5</fullName>
    </submittedName>
</protein>
<comment type="caution">
    <text evidence="1">The sequence shown here is derived from an EMBL/GenBank/DDBJ whole genome shotgun (WGS) entry which is preliminary data.</text>
</comment>
<dbReference type="InterPro" id="IPR051720">
    <property type="entry name" value="rRNA_MeTrfase/Polyamine_Synth"/>
</dbReference>
<dbReference type="InterPro" id="IPR002052">
    <property type="entry name" value="DNA_methylase_N6_adenine_CS"/>
</dbReference>
<proteinExistence type="predicted"/>
<name>A0A5J4YUT9_PORPP</name>
<dbReference type="PANTHER" id="PTHR23290:SF0">
    <property type="entry name" value="RRNA N6-ADENOSINE-METHYLTRANSFERASE METTL5"/>
    <property type="match status" value="1"/>
</dbReference>
<organism evidence="1 2">
    <name type="scientific">Porphyridium purpureum</name>
    <name type="common">Red alga</name>
    <name type="synonym">Porphyridium cruentum</name>
    <dbReference type="NCBI Taxonomy" id="35688"/>
    <lineage>
        <taxon>Eukaryota</taxon>
        <taxon>Rhodophyta</taxon>
        <taxon>Bangiophyceae</taxon>
        <taxon>Porphyridiales</taxon>
        <taxon>Porphyridiaceae</taxon>
        <taxon>Porphyridium</taxon>
    </lineage>
</organism>
<dbReference type="GO" id="GO:0008988">
    <property type="term" value="F:rRNA (adenine-N6-)-methyltransferase activity"/>
    <property type="evidence" value="ECO:0007669"/>
    <property type="project" value="TreeGrafter"/>
</dbReference>
<dbReference type="GO" id="GO:0003676">
    <property type="term" value="F:nucleic acid binding"/>
    <property type="evidence" value="ECO:0007669"/>
    <property type="project" value="InterPro"/>
</dbReference>
<keyword evidence="1" id="KW-0808">Transferase</keyword>
<dbReference type="OrthoDB" id="7848332at2759"/>
<dbReference type="SUPFAM" id="SSF53335">
    <property type="entry name" value="S-adenosyl-L-methionine-dependent methyltransferases"/>
    <property type="match status" value="1"/>
</dbReference>
<accession>A0A5J4YUT9</accession>
<dbReference type="EMBL" id="VRMN01000004">
    <property type="protein sequence ID" value="KAA8494464.1"/>
    <property type="molecule type" value="Genomic_DNA"/>
</dbReference>
<evidence type="ECO:0000313" key="2">
    <source>
        <dbReference type="Proteomes" id="UP000324585"/>
    </source>
</evidence>
<dbReference type="AlphaFoldDB" id="A0A5J4YUT9"/>
<dbReference type="PROSITE" id="PS00092">
    <property type="entry name" value="N6_MTASE"/>
    <property type="match status" value="1"/>
</dbReference>
<evidence type="ECO:0000313" key="1">
    <source>
        <dbReference type="EMBL" id="KAA8494464.1"/>
    </source>
</evidence>
<dbReference type="PANTHER" id="PTHR23290">
    <property type="entry name" value="RRNA N6-ADENOSINE-METHYLTRANSFERASE METTL5"/>
    <property type="match status" value="1"/>
</dbReference>
<sequence length="236" mass="25643">MKLRELESVLTAVAPFEAPNVQLEQYSTSAHLAAIMAHTIDAKYEGLEGRSVVDLGTGSGILGLACCVLGAASVLCVDIDADALKLARQNAERLGIAGDREDDESDDGHVLEFMRADILGADLPLRDNMADIVIMNPPFGTRVKGADVDFLRAAVRIARVAVYSLHKSSTRDFLIAKATREWGCRAEALAQLRFDLPRTYAFHKKQSTDIEVDLLRLDVSSKPRVLPLNGAAGTRR</sequence>